<evidence type="ECO:0000313" key="1">
    <source>
        <dbReference type="EMBL" id="GAG95665.1"/>
    </source>
</evidence>
<protein>
    <submittedName>
        <fullName evidence="1">Uncharacterized protein</fullName>
    </submittedName>
</protein>
<feature type="non-terminal residue" evidence="1">
    <location>
        <position position="1"/>
    </location>
</feature>
<proteinExistence type="predicted"/>
<name>X1BKW4_9ZZZZ</name>
<reference evidence="1" key="1">
    <citation type="journal article" date="2014" name="Front. Microbiol.">
        <title>High frequency of phylogenetically diverse reductive dehalogenase-homologous genes in deep subseafloor sedimentary metagenomes.</title>
        <authorList>
            <person name="Kawai M."/>
            <person name="Futagami T."/>
            <person name="Toyoda A."/>
            <person name="Takaki Y."/>
            <person name="Nishi S."/>
            <person name="Hori S."/>
            <person name="Arai W."/>
            <person name="Tsubouchi T."/>
            <person name="Morono Y."/>
            <person name="Uchiyama I."/>
            <person name="Ito T."/>
            <person name="Fujiyama A."/>
            <person name="Inagaki F."/>
            <person name="Takami H."/>
        </authorList>
    </citation>
    <scope>NUCLEOTIDE SEQUENCE</scope>
    <source>
        <strain evidence="1">Expedition CK06-06</strain>
    </source>
</reference>
<gene>
    <name evidence="1" type="ORF">S01H4_47008</name>
</gene>
<dbReference type="AlphaFoldDB" id="X1BKW4"/>
<dbReference type="EMBL" id="BART01026335">
    <property type="protein sequence ID" value="GAG95665.1"/>
    <property type="molecule type" value="Genomic_DNA"/>
</dbReference>
<comment type="caution">
    <text evidence="1">The sequence shown here is derived from an EMBL/GenBank/DDBJ whole genome shotgun (WGS) entry which is preliminary data.</text>
</comment>
<accession>X1BKW4</accession>
<sequence length="36" mass="3941">DMCVVAGWINPGFFTGFAKKVRYPIAGTFLNSAFTL</sequence>
<organism evidence="1">
    <name type="scientific">marine sediment metagenome</name>
    <dbReference type="NCBI Taxonomy" id="412755"/>
    <lineage>
        <taxon>unclassified sequences</taxon>
        <taxon>metagenomes</taxon>
        <taxon>ecological metagenomes</taxon>
    </lineage>
</organism>